<evidence type="ECO:0008006" key="4">
    <source>
        <dbReference type="Google" id="ProtNLM"/>
    </source>
</evidence>
<gene>
    <name evidence="2" type="ORF">FHQ07_03870</name>
</gene>
<reference evidence="2 3" key="1">
    <citation type="submission" date="2019-06" db="EMBL/GenBank/DDBJ databases">
        <title>Thermomonas aquatica sp. nov., isolated from an industrial wastewater treatment plant.</title>
        <authorList>
            <person name="Jeon J.H."/>
            <person name="Park D.-S."/>
        </authorList>
    </citation>
    <scope>NUCLEOTIDE SEQUENCE [LARGE SCALE GENOMIC DNA]</scope>
    <source>
        <strain evidence="2 3">SY21</strain>
    </source>
</reference>
<dbReference type="EMBL" id="CP040871">
    <property type="protein sequence ID" value="QDA56511.1"/>
    <property type="molecule type" value="Genomic_DNA"/>
</dbReference>
<keyword evidence="3" id="KW-1185">Reference proteome</keyword>
<feature type="signal peptide" evidence="1">
    <location>
        <begin position="1"/>
        <end position="21"/>
    </location>
</feature>
<dbReference type="KEGG" id="thes:FHQ07_03870"/>
<keyword evidence="1" id="KW-0732">Signal</keyword>
<feature type="chain" id="PRO_5022697733" description="Lysozyme inhibitor" evidence="1">
    <location>
        <begin position="22"/>
        <end position="127"/>
    </location>
</feature>
<evidence type="ECO:0000313" key="3">
    <source>
        <dbReference type="Proteomes" id="UP000308149"/>
    </source>
</evidence>
<dbReference type="Proteomes" id="UP000308149">
    <property type="component" value="Chromosome"/>
</dbReference>
<name>A0A5B7ZMZ6_9GAMM</name>
<dbReference type="RefSeq" id="WP_139715443.1">
    <property type="nucleotide sequence ID" value="NZ_CP040871.1"/>
</dbReference>
<proteinExistence type="predicted"/>
<dbReference type="OrthoDB" id="6025629at2"/>
<accession>A0A5B7ZMZ6</accession>
<dbReference type="PROSITE" id="PS51257">
    <property type="entry name" value="PROKAR_LIPOPROTEIN"/>
    <property type="match status" value="1"/>
</dbReference>
<organism evidence="2 3">
    <name type="scientific">Thermomonas aquatica</name>
    <dbReference type="NCBI Taxonomy" id="2202149"/>
    <lineage>
        <taxon>Bacteria</taxon>
        <taxon>Pseudomonadati</taxon>
        <taxon>Pseudomonadota</taxon>
        <taxon>Gammaproteobacteria</taxon>
        <taxon>Lysobacterales</taxon>
        <taxon>Lysobacteraceae</taxon>
        <taxon>Thermomonas</taxon>
    </lineage>
</organism>
<evidence type="ECO:0000313" key="2">
    <source>
        <dbReference type="EMBL" id="QDA56511.1"/>
    </source>
</evidence>
<protein>
    <recommendedName>
        <fullName evidence="4">Lysozyme inhibitor</fullName>
    </recommendedName>
</protein>
<sequence>MDRKLYLSSLFLVAMSGACLAGEKNGENWLVGTWVLCEDPDNSPKDSLQFNADGTGLSIRSKGNIELLHRHSGQDVQLLANANGYAIPIQLKASESFDKLMLYSEKTKNTSIYVRDDSPLAKDCSVK</sequence>
<evidence type="ECO:0000256" key="1">
    <source>
        <dbReference type="SAM" id="SignalP"/>
    </source>
</evidence>
<dbReference type="AlphaFoldDB" id="A0A5B7ZMZ6"/>